<keyword evidence="1" id="KW-0472">Membrane</keyword>
<dbReference type="AlphaFoldDB" id="A0A368BW26"/>
<evidence type="ECO:0000313" key="3">
    <source>
        <dbReference type="Proteomes" id="UP000253307"/>
    </source>
</evidence>
<evidence type="ECO:0000313" key="2">
    <source>
        <dbReference type="EMBL" id="RCL41483.1"/>
    </source>
</evidence>
<organism evidence="2 3">
    <name type="scientific">SAR86 cluster bacterium</name>
    <dbReference type="NCBI Taxonomy" id="2030880"/>
    <lineage>
        <taxon>Bacteria</taxon>
        <taxon>Pseudomonadati</taxon>
        <taxon>Pseudomonadota</taxon>
        <taxon>Gammaproteobacteria</taxon>
        <taxon>SAR86 cluster</taxon>
    </lineage>
</organism>
<accession>A0A368BW26</accession>
<comment type="caution">
    <text evidence="2">The sequence shown here is derived from an EMBL/GenBank/DDBJ whole genome shotgun (WGS) entry which is preliminary data.</text>
</comment>
<dbReference type="InterPro" id="IPR043723">
    <property type="entry name" value="DUF5665"/>
</dbReference>
<keyword evidence="1" id="KW-0812">Transmembrane</keyword>
<keyword evidence="1" id="KW-1133">Transmembrane helix</keyword>
<dbReference type="EMBL" id="QOPE01000012">
    <property type="protein sequence ID" value="RCL41483.1"/>
    <property type="molecule type" value="Genomic_DNA"/>
</dbReference>
<reference evidence="2 3" key="1">
    <citation type="journal article" date="2018" name="Microbiome">
        <title>Fine metagenomic profile of the Mediterranean stratified and mixed water columns revealed by assembly and recruitment.</title>
        <authorList>
            <person name="Haro-Moreno J.M."/>
            <person name="Lopez-Perez M."/>
            <person name="De La Torre J.R."/>
            <person name="Picazo A."/>
            <person name="Camacho A."/>
            <person name="Rodriguez-Valera F."/>
        </authorList>
    </citation>
    <scope>NUCLEOTIDE SEQUENCE [LARGE SCALE GENOMIC DNA]</scope>
    <source>
        <strain evidence="2">MED-G82</strain>
    </source>
</reference>
<name>A0A368BW26_9GAMM</name>
<dbReference type="Proteomes" id="UP000253307">
    <property type="component" value="Unassembled WGS sequence"/>
</dbReference>
<protein>
    <submittedName>
        <fullName evidence="2">Uncharacterized protein</fullName>
    </submittedName>
</protein>
<feature type="transmembrane region" description="Helical" evidence="1">
    <location>
        <begin position="39"/>
        <end position="61"/>
    </location>
</feature>
<proteinExistence type="predicted"/>
<dbReference type="Pfam" id="PF18910">
    <property type="entry name" value="DUF5665"/>
    <property type="match status" value="1"/>
</dbReference>
<sequence>MTDNQKRLADALEELQDHNFMKIHENPIKFIYYNLLRGLAIGFGSVVGATLLVSILLAILAQIEFIPILGNYAHQVIEIIEKLDKKS</sequence>
<evidence type="ECO:0000256" key="1">
    <source>
        <dbReference type="SAM" id="Phobius"/>
    </source>
</evidence>
<gene>
    <name evidence="2" type="ORF">DBW96_02195</name>
</gene>